<keyword evidence="2" id="KW-0677">Repeat</keyword>
<accession>A0A6D2HN04</accession>
<name>A0A6D2HN04_9BRAS</name>
<protein>
    <recommendedName>
        <fullName evidence="6">Pentacotripeptide-repeat region of PRORP domain-containing protein</fullName>
    </recommendedName>
</protein>
<dbReference type="Gene3D" id="1.25.40.10">
    <property type="entry name" value="Tetratricopeptide repeat domain"/>
    <property type="match status" value="2"/>
</dbReference>
<organism evidence="4 5">
    <name type="scientific">Microthlaspi erraticum</name>
    <dbReference type="NCBI Taxonomy" id="1685480"/>
    <lineage>
        <taxon>Eukaryota</taxon>
        <taxon>Viridiplantae</taxon>
        <taxon>Streptophyta</taxon>
        <taxon>Embryophyta</taxon>
        <taxon>Tracheophyta</taxon>
        <taxon>Spermatophyta</taxon>
        <taxon>Magnoliopsida</taxon>
        <taxon>eudicotyledons</taxon>
        <taxon>Gunneridae</taxon>
        <taxon>Pentapetalae</taxon>
        <taxon>rosids</taxon>
        <taxon>malvids</taxon>
        <taxon>Brassicales</taxon>
        <taxon>Brassicaceae</taxon>
        <taxon>Coluteocarpeae</taxon>
        <taxon>Microthlaspi</taxon>
    </lineage>
</organism>
<dbReference type="Proteomes" id="UP000467841">
    <property type="component" value="Unassembled WGS sequence"/>
</dbReference>
<comment type="similarity">
    <text evidence="1">Belongs to the PPR family. P subfamily.</text>
</comment>
<dbReference type="EMBL" id="CACVBM020000111">
    <property type="protein sequence ID" value="CAA7014558.1"/>
    <property type="molecule type" value="Genomic_DNA"/>
</dbReference>
<reference evidence="4" key="1">
    <citation type="submission" date="2020-01" db="EMBL/GenBank/DDBJ databases">
        <authorList>
            <person name="Mishra B."/>
        </authorList>
    </citation>
    <scope>NUCLEOTIDE SEQUENCE [LARGE SCALE GENOMIC DNA]</scope>
</reference>
<dbReference type="PROSITE" id="PS51375">
    <property type="entry name" value="PPR"/>
    <property type="match status" value="3"/>
</dbReference>
<comment type="caution">
    <text evidence="4">The sequence shown here is derived from an EMBL/GenBank/DDBJ whole genome shotgun (WGS) entry which is preliminary data.</text>
</comment>
<dbReference type="Pfam" id="PF01535">
    <property type="entry name" value="PPR"/>
    <property type="match status" value="1"/>
</dbReference>
<dbReference type="InterPro" id="IPR002885">
    <property type="entry name" value="PPR_rpt"/>
</dbReference>
<gene>
    <name evidence="4" type="ORF">MERR_LOCUS1792</name>
</gene>
<keyword evidence="5" id="KW-1185">Reference proteome</keyword>
<dbReference type="OrthoDB" id="185373at2759"/>
<dbReference type="InterPro" id="IPR011990">
    <property type="entry name" value="TPR-like_helical_dom_sf"/>
</dbReference>
<proteinExistence type="inferred from homology"/>
<dbReference type="NCBIfam" id="TIGR00756">
    <property type="entry name" value="PPR"/>
    <property type="match status" value="3"/>
</dbReference>
<feature type="repeat" description="PPR" evidence="3">
    <location>
        <begin position="9"/>
        <end position="43"/>
    </location>
</feature>
<evidence type="ECO:0000313" key="5">
    <source>
        <dbReference type="Proteomes" id="UP000467841"/>
    </source>
</evidence>
<dbReference type="PANTHER" id="PTHR47447">
    <property type="entry name" value="OS03G0856100 PROTEIN"/>
    <property type="match status" value="1"/>
</dbReference>
<evidence type="ECO:0008006" key="6">
    <source>
        <dbReference type="Google" id="ProtNLM"/>
    </source>
</evidence>
<dbReference type="AlphaFoldDB" id="A0A6D2HN04"/>
<feature type="repeat" description="PPR" evidence="3">
    <location>
        <begin position="148"/>
        <end position="182"/>
    </location>
</feature>
<evidence type="ECO:0000256" key="3">
    <source>
        <dbReference type="PROSITE-ProRule" id="PRU00708"/>
    </source>
</evidence>
<dbReference type="Pfam" id="PF13041">
    <property type="entry name" value="PPR_2"/>
    <property type="match status" value="1"/>
</dbReference>
<dbReference type="PANTHER" id="PTHR47447:SF28">
    <property type="entry name" value="PENTACOTRIPEPTIDE-REPEAT REGION OF PRORP DOMAIN-CONTAINING PROTEIN"/>
    <property type="match status" value="1"/>
</dbReference>
<evidence type="ECO:0000256" key="2">
    <source>
        <dbReference type="ARBA" id="ARBA00022737"/>
    </source>
</evidence>
<sequence>MKEKQILIDRDIYRVLIEGFVRDGKVDKAYKLFQIAMEEELEPDFETLSPIMVGFVVMKRLSDFLSLVEQIGKLGYPVGDCITEIFRLLCDDEEKRAMALDVNDVLKSNGHGSVSVYNVLMEALYRMGDIQKSLSLFSEMRDFGFEPDSSSYSIAICCFVEKGEVEEACSCHEKITEMSCVPSIAAYLSLTKGLSQIGEIDAVMILVRECLGNVESGPMEFKYALRVCHVCKGSSNAEKIIEVVDEMKQEGVSIGEVTYSAILFAELKKRKVMTEAEMVMYDEMLVEETKKKTADLVVSGIKFFGLESKLRERGCKLL</sequence>
<feature type="repeat" description="PPR" evidence="3">
    <location>
        <begin position="113"/>
        <end position="147"/>
    </location>
</feature>
<dbReference type="Pfam" id="PF13812">
    <property type="entry name" value="PPR_3"/>
    <property type="match status" value="1"/>
</dbReference>
<evidence type="ECO:0000313" key="4">
    <source>
        <dbReference type="EMBL" id="CAA7014558.1"/>
    </source>
</evidence>
<evidence type="ECO:0000256" key="1">
    <source>
        <dbReference type="ARBA" id="ARBA00007626"/>
    </source>
</evidence>